<dbReference type="KEGG" id="cfon:HZU75_05660"/>
<evidence type="ECO:0000313" key="1">
    <source>
        <dbReference type="EMBL" id="QLI81053.1"/>
    </source>
</evidence>
<protein>
    <recommendedName>
        <fullName evidence="3">Tetratricopeptide repeat protein</fullName>
    </recommendedName>
</protein>
<organism evidence="1 2">
    <name type="scientific">Chitinibacter fontanus</name>
    <dbReference type="NCBI Taxonomy" id="1737446"/>
    <lineage>
        <taxon>Bacteria</taxon>
        <taxon>Pseudomonadati</taxon>
        <taxon>Pseudomonadota</taxon>
        <taxon>Betaproteobacteria</taxon>
        <taxon>Neisseriales</taxon>
        <taxon>Chitinibacteraceae</taxon>
        <taxon>Chitinibacter</taxon>
    </lineage>
</organism>
<gene>
    <name evidence="1" type="ORF">HZU75_05660</name>
</gene>
<accession>A0A7D5V9X9</accession>
<dbReference type="Proteomes" id="UP000510822">
    <property type="component" value="Chromosome"/>
</dbReference>
<dbReference type="InterPro" id="IPR011990">
    <property type="entry name" value="TPR-like_helical_dom_sf"/>
</dbReference>
<keyword evidence="2" id="KW-1185">Reference proteome</keyword>
<evidence type="ECO:0008006" key="3">
    <source>
        <dbReference type="Google" id="ProtNLM"/>
    </source>
</evidence>
<sequence>MPVDTPIPLLIEQALEHMRLWRIPAALPLLRQASAEAKLADDLYHQLLVEFYLARCDYAEHHFSACINRASRAARLLDEPSLAPSARNALKVHHHQLLALVAREKGNFSLALSHWMQVLDLAMQQAMNQHLIDACLGVGEIYLLGQQYEQAGQVYQLAFSRALMMADAPQVVKAGLHWLSLLMNCQQYEQAKSICQQVHTMMDEQIDPAWHIDLAINEARLLLHDGQQLAAMQALQQLSAQCHAIGYYWGAAVVAKQLSRLWADAGQLEAACQLLQQLTELTEQQGSYCPAELYQLYAEFEHQRHRDQEALRQLERYRSKRSEELLHLHQRTAVMTPSRQRLLDLTLENLLLRQQLSQVQYAQ</sequence>
<dbReference type="SUPFAM" id="SSF48452">
    <property type="entry name" value="TPR-like"/>
    <property type="match status" value="2"/>
</dbReference>
<dbReference type="RefSeq" id="WP_180308184.1">
    <property type="nucleotide sequence ID" value="NZ_CP058952.1"/>
</dbReference>
<dbReference type="Gene3D" id="1.25.40.10">
    <property type="entry name" value="Tetratricopeptide repeat domain"/>
    <property type="match status" value="1"/>
</dbReference>
<dbReference type="AlphaFoldDB" id="A0A7D5V9X9"/>
<reference evidence="1 2" key="1">
    <citation type="journal article" date="2016" name="Int. J. Syst. Evol. Microbiol.">
        <title>Chitinibacter fontanus sp. nov., isolated from a spring.</title>
        <authorList>
            <person name="Sheu S.Y."/>
            <person name="Li Y.S."/>
            <person name="Young C.C."/>
            <person name="Chen W.M."/>
        </authorList>
    </citation>
    <scope>NUCLEOTIDE SEQUENCE [LARGE SCALE GENOMIC DNA]</scope>
    <source>
        <strain evidence="1 2">STM-7</strain>
    </source>
</reference>
<name>A0A7D5V9X9_9NEIS</name>
<dbReference type="EMBL" id="CP058952">
    <property type="protein sequence ID" value="QLI81053.1"/>
    <property type="molecule type" value="Genomic_DNA"/>
</dbReference>
<proteinExistence type="predicted"/>
<evidence type="ECO:0000313" key="2">
    <source>
        <dbReference type="Proteomes" id="UP000510822"/>
    </source>
</evidence>